<dbReference type="PANTHER" id="PTHR37015">
    <property type="entry name" value="REVERSE TRANSCRIPTASE DOMAIN-CONTAINING PROTEIN"/>
    <property type="match status" value="1"/>
</dbReference>
<dbReference type="RefSeq" id="XP_064673176.1">
    <property type="nucleotide sequence ID" value="XM_064811019.1"/>
</dbReference>
<name>A0AAN6TK89_9PEZI</name>
<organism evidence="2 3">
    <name type="scientific">Canariomyces notabilis</name>
    <dbReference type="NCBI Taxonomy" id="2074819"/>
    <lineage>
        <taxon>Eukaryota</taxon>
        <taxon>Fungi</taxon>
        <taxon>Dikarya</taxon>
        <taxon>Ascomycota</taxon>
        <taxon>Pezizomycotina</taxon>
        <taxon>Sordariomycetes</taxon>
        <taxon>Sordariomycetidae</taxon>
        <taxon>Sordariales</taxon>
        <taxon>Chaetomiaceae</taxon>
        <taxon>Canariomyces</taxon>
    </lineage>
</organism>
<evidence type="ECO:0008006" key="4">
    <source>
        <dbReference type="Google" id="ProtNLM"/>
    </source>
</evidence>
<evidence type="ECO:0000313" key="3">
    <source>
        <dbReference type="Proteomes" id="UP001302812"/>
    </source>
</evidence>
<accession>A0AAN6TK89</accession>
<dbReference type="EMBL" id="MU853334">
    <property type="protein sequence ID" value="KAK4115606.1"/>
    <property type="molecule type" value="Genomic_DNA"/>
</dbReference>
<protein>
    <recommendedName>
        <fullName evidence="4">Reverse transcriptase domain-containing protein</fullName>
    </recommendedName>
</protein>
<dbReference type="GeneID" id="89935144"/>
<reference evidence="2" key="1">
    <citation type="journal article" date="2023" name="Mol. Phylogenet. Evol.">
        <title>Genome-scale phylogeny and comparative genomics of the fungal order Sordariales.</title>
        <authorList>
            <person name="Hensen N."/>
            <person name="Bonometti L."/>
            <person name="Westerberg I."/>
            <person name="Brannstrom I.O."/>
            <person name="Guillou S."/>
            <person name="Cros-Aarteil S."/>
            <person name="Calhoun S."/>
            <person name="Haridas S."/>
            <person name="Kuo A."/>
            <person name="Mondo S."/>
            <person name="Pangilinan J."/>
            <person name="Riley R."/>
            <person name="LaButti K."/>
            <person name="Andreopoulos B."/>
            <person name="Lipzen A."/>
            <person name="Chen C."/>
            <person name="Yan M."/>
            <person name="Daum C."/>
            <person name="Ng V."/>
            <person name="Clum A."/>
            <person name="Steindorff A."/>
            <person name="Ohm R.A."/>
            <person name="Martin F."/>
            <person name="Silar P."/>
            <person name="Natvig D.O."/>
            <person name="Lalanne C."/>
            <person name="Gautier V."/>
            <person name="Ament-Velasquez S.L."/>
            <person name="Kruys A."/>
            <person name="Hutchinson M.I."/>
            <person name="Powell A.J."/>
            <person name="Barry K."/>
            <person name="Miller A.N."/>
            <person name="Grigoriev I.V."/>
            <person name="Debuchy R."/>
            <person name="Gladieux P."/>
            <person name="Hiltunen Thoren M."/>
            <person name="Johannesson H."/>
        </authorList>
    </citation>
    <scope>NUCLEOTIDE SEQUENCE</scope>
    <source>
        <strain evidence="2">CBS 508.74</strain>
    </source>
</reference>
<gene>
    <name evidence="2" type="ORF">N656DRAFT_702373</name>
</gene>
<dbReference type="CDD" id="cd01709">
    <property type="entry name" value="RT_like_1"/>
    <property type="match status" value="1"/>
</dbReference>
<feature type="compositionally biased region" description="Acidic residues" evidence="1">
    <location>
        <begin position="393"/>
        <end position="402"/>
    </location>
</feature>
<feature type="region of interest" description="Disordered" evidence="1">
    <location>
        <begin position="386"/>
        <end position="419"/>
    </location>
</feature>
<evidence type="ECO:0000256" key="1">
    <source>
        <dbReference type="SAM" id="MobiDB-lite"/>
    </source>
</evidence>
<keyword evidence="3" id="KW-1185">Reference proteome</keyword>
<sequence length="915" mass="104981">MASPKSVLSKTLQSITLSKIRELESRHKSYEARKREYVAKADAALDERDRLACLLDAVRELYPAAAKDPALTNVERWLAQSRYDASIPVSKLASFNRQLRAKLDIQSRKLDMAHLYSRLLTEWMDQPILESLPVSADDPDTDSFELVERQRQRLSELVDRFESVVLEPLETDEKEIRSFLDRLFPDEESQKALEQLRKKIADASSSFMSETSPFNEDSLTSCIKGLLTEDILSDEKQAILRDFLESEVAKAEIADVLNMRFSDLKQWHWDAGKDGIRVMPRAGLNGKYRIWADDDILQMIFVQYVGIRLCNIIKPALKSFMSDVCARNLDGHRAPSETETDRRRYYVPNNSLLNSSMRNSSLEPHRKAEYLETFFLSQLPATETSLFDGDNKYDDDDDDDSEDSRPVDLNSPPQKRSGIKQQLLRRLTSELIVHRLRGVTYENRTNPGAGVALLQTDLQWYATGLSHSTVFAVMRYVGFGQDWIDFFKKYLESPLNLDAASDDRPQLGPRIRKRGVPMAHASEKLTGELVLFFMDLAVNRETGILLYRLHDDIWLVGEPERSAQAWTCMQSFARIFGLEFNRSKTGSVYLPGNSKKDAKIAETLPAGPVSIGFLRLDPQSGKWTIDHKLVLAHVEQLKKQLTECKSVLSWVQTWNSCIGRFFSHTFGEPAYCFGRDHVDEVLDTYRNMLRKLFPGAGGKEGSVVEHVKQMIQDRFGISDLPDSFIFLPEQLGGLGLRNPFVGLFLVRNKITQTPEDLVNEYLKKEREEYLEAKRQFESCSEQDLRRRIRWIYTDDEDLEESCAVPDSERHTFFSLEEFSRFRERSSSKFLETFKQLVSVPGTEEIALSREVKNGLPDFVLADSVRLDSEKRWFLQLYAKELLEDFGGLSLVDKQFLPVGVLSMMRGKKVSWNMVL</sequence>
<dbReference type="AlphaFoldDB" id="A0AAN6TK89"/>
<comment type="caution">
    <text evidence="2">The sequence shown here is derived from an EMBL/GenBank/DDBJ whole genome shotgun (WGS) entry which is preliminary data.</text>
</comment>
<dbReference type="Proteomes" id="UP001302812">
    <property type="component" value="Unassembled WGS sequence"/>
</dbReference>
<evidence type="ECO:0000313" key="2">
    <source>
        <dbReference type="EMBL" id="KAK4115606.1"/>
    </source>
</evidence>
<dbReference type="PANTHER" id="PTHR37015:SF1">
    <property type="entry name" value="REVERSE TRANSCRIPTASE DOMAIN-CONTAINING PROTEIN"/>
    <property type="match status" value="1"/>
</dbReference>
<proteinExistence type="predicted"/>
<reference evidence="2" key="2">
    <citation type="submission" date="2023-05" db="EMBL/GenBank/DDBJ databases">
        <authorList>
            <consortium name="Lawrence Berkeley National Laboratory"/>
            <person name="Steindorff A."/>
            <person name="Hensen N."/>
            <person name="Bonometti L."/>
            <person name="Westerberg I."/>
            <person name="Brannstrom I.O."/>
            <person name="Guillou S."/>
            <person name="Cros-Aarteil S."/>
            <person name="Calhoun S."/>
            <person name="Haridas S."/>
            <person name="Kuo A."/>
            <person name="Mondo S."/>
            <person name="Pangilinan J."/>
            <person name="Riley R."/>
            <person name="Labutti K."/>
            <person name="Andreopoulos B."/>
            <person name="Lipzen A."/>
            <person name="Chen C."/>
            <person name="Yanf M."/>
            <person name="Daum C."/>
            <person name="Ng V."/>
            <person name="Clum A."/>
            <person name="Ohm R."/>
            <person name="Martin F."/>
            <person name="Silar P."/>
            <person name="Natvig D."/>
            <person name="Lalanne C."/>
            <person name="Gautier V."/>
            <person name="Ament-Velasquez S.L."/>
            <person name="Kruys A."/>
            <person name="Hutchinson M.I."/>
            <person name="Powell A.J."/>
            <person name="Barry K."/>
            <person name="Miller A.N."/>
            <person name="Grigoriev I.V."/>
            <person name="Debuchy R."/>
            <person name="Gladieux P."/>
            <person name="Thoren M.H."/>
            <person name="Johannesson H."/>
        </authorList>
    </citation>
    <scope>NUCLEOTIDE SEQUENCE</scope>
    <source>
        <strain evidence="2">CBS 508.74</strain>
    </source>
</reference>